<sequence length="132" mass="13767">MAALTRDRNTPEREGKILVLPMAAATTIYAGSLVVINADGFAAPGSTAANVKAAGRAEEYRVNSGNAGEETIKVRRGVFKFANTEVDPVTALLSTCYIVDDQTVAGTNDAGQRSAAGKVLAIEPDGVWVEVL</sequence>
<organism evidence="1 2">
    <name type="scientific">Propionispora vibrioides</name>
    <dbReference type="NCBI Taxonomy" id="112903"/>
    <lineage>
        <taxon>Bacteria</taxon>
        <taxon>Bacillati</taxon>
        <taxon>Bacillota</taxon>
        <taxon>Negativicutes</taxon>
        <taxon>Selenomonadales</taxon>
        <taxon>Sporomusaceae</taxon>
        <taxon>Propionispora</taxon>
    </lineage>
</organism>
<accession>A0A1H8U595</accession>
<dbReference type="RefSeq" id="WP_091745676.1">
    <property type="nucleotide sequence ID" value="NZ_FODY01000008.1"/>
</dbReference>
<dbReference type="AlphaFoldDB" id="A0A1H8U595"/>
<name>A0A1H8U595_9FIRM</name>
<keyword evidence="2" id="KW-1185">Reference proteome</keyword>
<dbReference type="OrthoDB" id="2059848at2"/>
<dbReference type="EMBL" id="FODY01000008">
    <property type="protein sequence ID" value="SEO98325.1"/>
    <property type="molecule type" value="Genomic_DNA"/>
</dbReference>
<evidence type="ECO:0000313" key="1">
    <source>
        <dbReference type="EMBL" id="SEO98325.1"/>
    </source>
</evidence>
<gene>
    <name evidence="1" type="ORF">SAMN04490178_10835</name>
</gene>
<evidence type="ECO:0000313" key="2">
    <source>
        <dbReference type="Proteomes" id="UP000198847"/>
    </source>
</evidence>
<dbReference type="Proteomes" id="UP000198847">
    <property type="component" value="Unassembled WGS sequence"/>
</dbReference>
<reference evidence="1 2" key="1">
    <citation type="submission" date="2016-10" db="EMBL/GenBank/DDBJ databases">
        <authorList>
            <person name="de Groot N.N."/>
        </authorList>
    </citation>
    <scope>NUCLEOTIDE SEQUENCE [LARGE SCALE GENOMIC DNA]</scope>
    <source>
        <strain evidence="1 2">DSM 13305</strain>
    </source>
</reference>
<proteinExistence type="predicted"/>
<dbReference type="STRING" id="112903.SAMN04490178_10835"/>
<protein>
    <submittedName>
        <fullName evidence="1">Uncharacterized protein</fullName>
    </submittedName>
</protein>